<evidence type="ECO:0000313" key="2">
    <source>
        <dbReference type="Proteomes" id="UP001164250"/>
    </source>
</evidence>
<sequence length="149" mass="16868">MLKLHGFPLGFLPGGGDRSYRCCDHEIATLTPAFFAYFHAAGEEQEKATKEAKELLKILEEQGLGDKKFFGGEKIGLTDIAFGWFAGWLEAMEEVVGVKLLEPDCFPQLQAWIENFKQVPEIKENLPDHNELLPYFKRLRNMFIASATS</sequence>
<dbReference type="Proteomes" id="UP001164250">
    <property type="component" value="Chromosome 1"/>
</dbReference>
<accession>A0ACC1C4M5</accession>
<protein>
    <submittedName>
        <fullName evidence="1">Uncharacterized protein</fullName>
    </submittedName>
</protein>
<keyword evidence="2" id="KW-1185">Reference proteome</keyword>
<dbReference type="EMBL" id="CM047897">
    <property type="protein sequence ID" value="KAJ0110501.1"/>
    <property type="molecule type" value="Genomic_DNA"/>
</dbReference>
<name>A0ACC1C4M5_9ROSI</name>
<proteinExistence type="predicted"/>
<reference evidence="2" key="1">
    <citation type="journal article" date="2023" name="G3 (Bethesda)">
        <title>Genome assembly and association tests identify interacting loci associated with vigor, precocity, and sex in interspecific pistachio rootstocks.</title>
        <authorList>
            <person name="Palmer W."/>
            <person name="Jacygrad E."/>
            <person name="Sagayaradj S."/>
            <person name="Cavanaugh K."/>
            <person name="Han R."/>
            <person name="Bertier L."/>
            <person name="Beede B."/>
            <person name="Kafkas S."/>
            <person name="Golino D."/>
            <person name="Preece J."/>
            <person name="Michelmore R."/>
        </authorList>
    </citation>
    <scope>NUCLEOTIDE SEQUENCE [LARGE SCALE GENOMIC DNA]</scope>
</reference>
<organism evidence="1 2">
    <name type="scientific">Pistacia atlantica</name>
    <dbReference type="NCBI Taxonomy" id="434234"/>
    <lineage>
        <taxon>Eukaryota</taxon>
        <taxon>Viridiplantae</taxon>
        <taxon>Streptophyta</taxon>
        <taxon>Embryophyta</taxon>
        <taxon>Tracheophyta</taxon>
        <taxon>Spermatophyta</taxon>
        <taxon>Magnoliopsida</taxon>
        <taxon>eudicotyledons</taxon>
        <taxon>Gunneridae</taxon>
        <taxon>Pentapetalae</taxon>
        <taxon>rosids</taxon>
        <taxon>malvids</taxon>
        <taxon>Sapindales</taxon>
        <taxon>Anacardiaceae</taxon>
        <taxon>Pistacia</taxon>
    </lineage>
</organism>
<gene>
    <name evidence="1" type="ORF">Patl1_01659</name>
</gene>
<evidence type="ECO:0000313" key="1">
    <source>
        <dbReference type="EMBL" id="KAJ0110501.1"/>
    </source>
</evidence>
<comment type="caution">
    <text evidence="1">The sequence shown here is derived from an EMBL/GenBank/DDBJ whole genome shotgun (WGS) entry which is preliminary data.</text>
</comment>